<gene>
    <name evidence="2" type="ORF">A9309_03905</name>
</gene>
<evidence type="ECO:0000259" key="1">
    <source>
        <dbReference type="SMART" id="SM00860"/>
    </source>
</evidence>
<dbReference type="SUPFAM" id="SSF160631">
    <property type="entry name" value="SMI1/KNR4-like"/>
    <property type="match status" value="1"/>
</dbReference>
<dbReference type="InterPro" id="IPR018958">
    <property type="entry name" value="Knr4/Smi1-like_dom"/>
</dbReference>
<dbReference type="AlphaFoldDB" id="A0A1B8Q531"/>
<dbReference type="Pfam" id="PF09346">
    <property type="entry name" value="SMI1_KNR4"/>
    <property type="match status" value="1"/>
</dbReference>
<comment type="caution">
    <text evidence="2">The sequence shown here is derived from an EMBL/GenBank/DDBJ whole genome shotgun (WGS) entry which is preliminary data.</text>
</comment>
<dbReference type="EMBL" id="LZMS01000038">
    <property type="protein sequence ID" value="OBX64876.1"/>
    <property type="molecule type" value="Genomic_DNA"/>
</dbReference>
<dbReference type="SMART" id="SM00860">
    <property type="entry name" value="SMI1_KNR4"/>
    <property type="match status" value="1"/>
</dbReference>
<protein>
    <recommendedName>
        <fullName evidence="1">Knr4/Smi1-like domain-containing protein</fullName>
    </recommendedName>
</protein>
<evidence type="ECO:0000313" key="2">
    <source>
        <dbReference type="EMBL" id="OBX64876.1"/>
    </source>
</evidence>
<name>A0A1B8Q531_MORLA</name>
<dbReference type="OrthoDB" id="1149162at2"/>
<dbReference type="RefSeq" id="WP_065256270.1">
    <property type="nucleotide sequence ID" value="NZ_JARDJM010000020.1"/>
</dbReference>
<reference evidence="2 3" key="1">
    <citation type="submission" date="2016-06" db="EMBL/GenBank/DDBJ databases">
        <title>Draft genome of Moraxella lacunata CCUG 57757A.</title>
        <authorList>
            <person name="Salva-Serra F."/>
            <person name="Engstrom-Jakobsson H."/>
            <person name="Thorell K."/>
            <person name="Gonzales-Siles L."/>
            <person name="Karlsson R."/>
            <person name="Boulund F."/>
            <person name="Engstrand L."/>
            <person name="Kristiansson E."/>
            <person name="Moore E."/>
        </authorList>
    </citation>
    <scope>NUCLEOTIDE SEQUENCE [LARGE SCALE GENOMIC DNA]</scope>
    <source>
        <strain evidence="2 3">CCUG 57757A</strain>
    </source>
</reference>
<dbReference type="InterPro" id="IPR037883">
    <property type="entry name" value="Knr4/Smi1-like_sf"/>
</dbReference>
<accession>A0A1B8Q531</accession>
<dbReference type="Gene3D" id="3.40.1580.10">
    <property type="entry name" value="SMI1/KNR4-like"/>
    <property type="match status" value="1"/>
</dbReference>
<proteinExistence type="predicted"/>
<dbReference type="Proteomes" id="UP000092607">
    <property type="component" value="Unassembled WGS sequence"/>
</dbReference>
<sequence length="158" mass="18619">MKQLKILDDNGQTDIQLIRDFEEEYNITLPTPYVELISRHNGLRLYNNRFEFVDIEGTIDSTEIYFLIFGDAWYDKIVDYQWSGDPYEHENIIPFGINALGDRICFDYRQDLSSNNPPVCLVDCEDTFTDEHGQEKMVIFPVANSFDEFLDMLYEESE</sequence>
<organism evidence="2 3">
    <name type="scientific">Moraxella lacunata</name>
    <dbReference type="NCBI Taxonomy" id="477"/>
    <lineage>
        <taxon>Bacteria</taxon>
        <taxon>Pseudomonadati</taxon>
        <taxon>Pseudomonadota</taxon>
        <taxon>Gammaproteobacteria</taxon>
        <taxon>Moraxellales</taxon>
        <taxon>Moraxellaceae</taxon>
        <taxon>Moraxella</taxon>
    </lineage>
</organism>
<feature type="domain" description="Knr4/Smi1-like" evidence="1">
    <location>
        <begin position="12"/>
        <end position="152"/>
    </location>
</feature>
<evidence type="ECO:0000313" key="3">
    <source>
        <dbReference type="Proteomes" id="UP000092607"/>
    </source>
</evidence>